<feature type="compositionally biased region" description="Low complexity" evidence="11">
    <location>
        <begin position="7"/>
        <end position="21"/>
    </location>
</feature>
<dbReference type="GO" id="GO:0006422">
    <property type="term" value="P:aspartyl-tRNA aminoacylation"/>
    <property type="evidence" value="ECO:0007669"/>
    <property type="project" value="InterPro"/>
</dbReference>
<dbReference type="InterPro" id="IPR012340">
    <property type="entry name" value="NA-bd_OB-fold"/>
</dbReference>
<feature type="compositionally biased region" description="Gly residues" evidence="11">
    <location>
        <begin position="64"/>
        <end position="73"/>
    </location>
</feature>
<evidence type="ECO:0000313" key="14">
    <source>
        <dbReference type="Proteomes" id="UP000054845"/>
    </source>
</evidence>
<dbReference type="InterPro" id="IPR002312">
    <property type="entry name" value="Asp/Asn-tRNA-synth_IIb"/>
</dbReference>
<feature type="compositionally biased region" description="Polar residues" evidence="11">
    <location>
        <begin position="24"/>
        <end position="45"/>
    </location>
</feature>
<evidence type="ECO:0000256" key="4">
    <source>
        <dbReference type="ARBA" id="ARBA00022490"/>
    </source>
</evidence>
<feature type="compositionally biased region" description="Acidic residues" evidence="11">
    <location>
        <begin position="309"/>
        <end position="327"/>
    </location>
</feature>
<dbReference type="STRING" id="401625.A0A0P1B8K3"/>
<dbReference type="GO" id="GO:0017101">
    <property type="term" value="C:aminoacyl-tRNA synthetase multienzyme complex"/>
    <property type="evidence" value="ECO:0007669"/>
    <property type="project" value="TreeGrafter"/>
</dbReference>
<keyword evidence="7" id="KW-0067">ATP-binding</keyword>
<accession>A0A0P1B8K3</accession>
<evidence type="ECO:0000256" key="9">
    <source>
        <dbReference type="ARBA" id="ARBA00023146"/>
    </source>
</evidence>
<dbReference type="InterPro" id="IPR045864">
    <property type="entry name" value="aa-tRNA-synth_II/BPL/LPL"/>
</dbReference>
<keyword evidence="8" id="KW-0648">Protein biosynthesis</keyword>
<dbReference type="SUPFAM" id="SSF50249">
    <property type="entry name" value="Nucleic acid-binding proteins"/>
    <property type="match status" value="1"/>
</dbReference>
<dbReference type="Pfam" id="PF00152">
    <property type="entry name" value="tRNA-synt_2"/>
    <property type="match status" value="1"/>
</dbReference>
<keyword evidence="4" id="KW-0963">Cytoplasm</keyword>
<feature type="compositionally biased region" description="Polar residues" evidence="11">
    <location>
        <begin position="344"/>
        <end position="355"/>
    </location>
</feature>
<feature type="domain" description="Aminoacyl-transfer RNA synthetases class-II family profile" evidence="12">
    <location>
        <begin position="375"/>
        <end position="622"/>
    </location>
</feature>
<evidence type="ECO:0000256" key="3">
    <source>
        <dbReference type="ARBA" id="ARBA00012841"/>
    </source>
</evidence>
<evidence type="ECO:0000256" key="5">
    <source>
        <dbReference type="ARBA" id="ARBA00022598"/>
    </source>
</evidence>
<dbReference type="EMBL" id="CCYA01000147">
    <property type="protein sequence ID" value="CEH12277.1"/>
    <property type="molecule type" value="Genomic_DNA"/>
</dbReference>
<evidence type="ECO:0000259" key="12">
    <source>
        <dbReference type="PROSITE" id="PS50862"/>
    </source>
</evidence>
<dbReference type="InterPro" id="IPR006195">
    <property type="entry name" value="aa-tRNA-synth_II"/>
</dbReference>
<name>A0A0P1B8K3_9BASI</name>
<organism evidence="13 14">
    <name type="scientific">Ceraceosorus bombacis</name>
    <dbReference type="NCBI Taxonomy" id="401625"/>
    <lineage>
        <taxon>Eukaryota</taxon>
        <taxon>Fungi</taxon>
        <taxon>Dikarya</taxon>
        <taxon>Basidiomycota</taxon>
        <taxon>Ustilaginomycotina</taxon>
        <taxon>Exobasidiomycetes</taxon>
        <taxon>Ceraceosorales</taxon>
        <taxon>Ceraceosoraceae</taxon>
        <taxon>Ceraceosorus</taxon>
    </lineage>
</organism>
<evidence type="ECO:0000313" key="13">
    <source>
        <dbReference type="EMBL" id="CEH12277.1"/>
    </source>
</evidence>
<reference evidence="13 14" key="1">
    <citation type="submission" date="2014-09" db="EMBL/GenBank/DDBJ databases">
        <authorList>
            <person name="Magalhaes I.L.F."/>
            <person name="Oliveira U."/>
            <person name="Santos F.R."/>
            <person name="Vidigal T.H.D.A."/>
            <person name="Brescovit A.D."/>
            <person name="Santos A.J."/>
        </authorList>
    </citation>
    <scope>NUCLEOTIDE SEQUENCE [LARGE SCALE GENOMIC DNA]</scope>
</reference>
<sequence>MVSVSQSAPGSGTSTPTMSGTHIPRTTGTETSEGFTASSPPSRQLSLRDKLARFAPIGKRNRKSGGGVGGENGHGSRAASADEAYDRQDTKGSSVAGADKSVVKAARAAEQEQLRRAVLVRRQESDLRASQIETPEQRGKYGQGIPPSGWADDEASMLKLQDVTSEQVDSGSLCKKQVVLRARVHAKRAISPHLGFLVLRQQHTTLQAVIAEEAGSKQGVTQHMVRWAERLHQESIVFVRGDIVKPKVKVIGASIHEAELHVTDLFLVAAPTIELPFSVYEADRPPAELVEQREGLRRQQLKVANGNVDSDEESDPERDVSESEEERIEGSDAIAALPSHTRQHVNTRSASSSRTPPALTKRLYKQLAISSDLQRVFEVGPVFRAENSNTSRHLTEYTGLDVEMQIIRTYHEAIKVIDAMLKDVFGAIRKNMPREEQIVRDHFGGGECVWIEATPILTFQEGIRMLRESGWKEEDGSDPSEDEDLATRTEHRLCELVKEKYGTDYFILDKFPVSARPFYTMPDPELPGFTNSFDIFLRGTEISSGGQRIHDAKELEDNIRHMGLDTRALQEYLDGFRYGMSPHAGCGFGLERIVTTFLGLEEVLASRFNWSSVSCIVEQRVPKEGRQAALAAGDMERKLRKAEKEGLKIEEIEVKEKVPDAIKKEVQEKIEEWKKSREGKKQLHLTEVDPFQDELHRVYFISRTKEAGLQAMVVLAQLAPQNGWQIKWALDFPNAINGAIESTIVRALETYSTDPFTFGAAAGHDFEAVHGVGTLSAKALSKTFKTVVGAAGLHRKSEFRYKIGAKDEKLYITFPRHGLRGGGIRNSPAPKITLVYVRNAASR</sequence>
<dbReference type="InterPro" id="IPR004523">
    <property type="entry name" value="Asp-tRNA_synthase_2"/>
</dbReference>
<evidence type="ECO:0000256" key="11">
    <source>
        <dbReference type="SAM" id="MobiDB-lite"/>
    </source>
</evidence>
<evidence type="ECO:0000256" key="10">
    <source>
        <dbReference type="ARBA" id="ARBA00047904"/>
    </source>
</evidence>
<proteinExistence type="inferred from homology"/>
<dbReference type="GO" id="GO:0005829">
    <property type="term" value="C:cytosol"/>
    <property type="evidence" value="ECO:0007669"/>
    <property type="project" value="TreeGrafter"/>
</dbReference>
<dbReference type="EC" id="6.1.1.12" evidence="3"/>
<dbReference type="PRINTS" id="PR01042">
    <property type="entry name" value="TRNASYNTHASP"/>
</dbReference>
<dbReference type="GO" id="GO:0005524">
    <property type="term" value="F:ATP binding"/>
    <property type="evidence" value="ECO:0007669"/>
    <property type="project" value="UniProtKB-KW"/>
</dbReference>
<dbReference type="Gene3D" id="3.30.930.10">
    <property type="entry name" value="Bira Bifunctional Protein, Domain 2"/>
    <property type="match status" value="1"/>
</dbReference>
<dbReference type="PANTHER" id="PTHR43450:SF2">
    <property type="entry name" value="ASPARTATE--TRNA LIGASE"/>
    <property type="match status" value="1"/>
</dbReference>
<dbReference type="Proteomes" id="UP000054845">
    <property type="component" value="Unassembled WGS sequence"/>
</dbReference>
<dbReference type="InterPro" id="IPR004364">
    <property type="entry name" value="Aa-tRNA-synt_II"/>
</dbReference>
<dbReference type="OrthoDB" id="372395at2759"/>
<comment type="subcellular location">
    <subcellularLocation>
        <location evidence="1">Cytoplasm</location>
    </subcellularLocation>
</comment>
<evidence type="ECO:0000256" key="8">
    <source>
        <dbReference type="ARBA" id="ARBA00022917"/>
    </source>
</evidence>
<dbReference type="GO" id="GO:0003723">
    <property type="term" value="F:RNA binding"/>
    <property type="evidence" value="ECO:0007669"/>
    <property type="project" value="TreeGrafter"/>
</dbReference>
<dbReference type="CDD" id="cd04320">
    <property type="entry name" value="AspRS_cyto_N"/>
    <property type="match status" value="1"/>
</dbReference>
<evidence type="ECO:0000256" key="1">
    <source>
        <dbReference type="ARBA" id="ARBA00004496"/>
    </source>
</evidence>
<dbReference type="Gene3D" id="2.40.50.140">
    <property type="entry name" value="Nucleic acid-binding proteins"/>
    <property type="match status" value="1"/>
</dbReference>
<comment type="catalytic activity">
    <reaction evidence="10">
        <text>tRNA(Asp) + L-aspartate + ATP = L-aspartyl-tRNA(Asp) + AMP + diphosphate</text>
        <dbReference type="Rhea" id="RHEA:19649"/>
        <dbReference type="Rhea" id="RHEA-COMP:9660"/>
        <dbReference type="Rhea" id="RHEA-COMP:9678"/>
        <dbReference type="ChEBI" id="CHEBI:29991"/>
        <dbReference type="ChEBI" id="CHEBI:30616"/>
        <dbReference type="ChEBI" id="CHEBI:33019"/>
        <dbReference type="ChEBI" id="CHEBI:78442"/>
        <dbReference type="ChEBI" id="CHEBI:78516"/>
        <dbReference type="ChEBI" id="CHEBI:456215"/>
        <dbReference type="EC" id="6.1.1.12"/>
    </reaction>
</comment>
<evidence type="ECO:0000256" key="6">
    <source>
        <dbReference type="ARBA" id="ARBA00022741"/>
    </source>
</evidence>
<dbReference type="PROSITE" id="PS50862">
    <property type="entry name" value="AA_TRNA_LIGASE_II"/>
    <property type="match status" value="1"/>
</dbReference>
<evidence type="ECO:0000256" key="2">
    <source>
        <dbReference type="ARBA" id="ARBA00005312"/>
    </source>
</evidence>
<evidence type="ECO:0000256" key="7">
    <source>
        <dbReference type="ARBA" id="ARBA00022840"/>
    </source>
</evidence>
<keyword evidence="14" id="KW-1185">Reference proteome</keyword>
<keyword evidence="6" id="KW-0547">Nucleotide-binding</keyword>
<feature type="region of interest" description="Disordered" evidence="11">
    <location>
        <begin position="1"/>
        <end position="101"/>
    </location>
</feature>
<dbReference type="PANTHER" id="PTHR43450">
    <property type="entry name" value="ASPARTYL-TRNA SYNTHETASE"/>
    <property type="match status" value="1"/>
</dbReference>
<dbReference type="GO" id="GO:0004815">
    <property type="term" value="F:aspartate-tRNA ligase activity"/>
    <property type="evidence" value="ECO:0007669"/>
    <property type="project" value="UniProtKB-EC"/>
</dbReference>
<dbReference type="SUPFAM" id="SSF55681">
    <property type="entry name" value="Class II aaRS and biotin synthetases"/>
    <property type="match status" value="1"/>
</dbReference>
<keyword evidence="5" id="KW-0436">Ligase</keyword>
<dbReference type="AlphaFoldDB" id="A0A0P1B8K3"/>
<comment type="similarity">
    <text evidence="2">Belongs to the class-II aminoacyl-tRNA synthetase family. Type 2 subfamily.</text>
</comment>
<feature type="region of interest" description="Disordered" evidence="11">
    <location>
        <begin position="300"/>
        <end position="358"/>
    </location>
</feature>
<keyword evidence="9 13" id="KW-0030">Aminoacyl-tRNA synthetase</keyword>
<protein>
    <recommendedName>
        <fullName evidence="3">aspartate--tRNA ligase</fullName>
        <ecNumber evidence="3">6.1.1.12</ecNumber>
    </recommendedName>
</protein>